<evidence type="ECO:0000313" key="2">
    <source>
        <dbReference type="EMBL" id="KPN63416.1"/>
    </source>
</evidence>
<dbReference type="OrthoDB" id="9773411at2"/>
<dbReference type="Gene3D" id="2.40.128.130">
    <property type="entry name" value="Autotransporter beta-domain"/>
    <property type="match status" value="1"/>
</dbReference>
<dbReference type="InterPro" id="IPR044048">
    <property type="entry name" value="Big_12"/>
</dbReference>
<dbReference type="Pfam" id="PF22352">
    <property type="entry name" value="K319L-like_PKD"/>
    <property type="match status" value="3"/>
</dbReference>
<keyword evidence="3" id="KW-1185">Reference proteome</keyword>
<feature type="domain" description="Autotransporter" evidence="1">
    <location>
        <begin position="592"/>
        <end position="839"/>
    </location>
</feature>
<dbReference type="GO" id="GO:0031410">
    <property type="term" value="C:cytoplasmic vesicle"/>
    <property type="evidence" value="ECO:0007669"/>
    <property type="project" value="TreeGrafter"/>
</dbReference>
<dbReference type="STRING" id="154981.AKJ29_12190"/>
<gene>
    <name evidence="2" type="ORF">AKJ29_12190</name>
</gene>
<proteinExistence type="predicted"/>
<comment type="caution">
    <text evidence="2">The sequence shown here is derived from an EMBL/GenBank/DDBJ whole genome shotgun (WGS) entry which is preliminary data.</text>
</comment>
<dbReference type="PANTHER" id="PTHR46182:SF2">
    <property type="entry name" value="FI19480P1"/>
    <property type="match status" value="1"/>
</dbReference>
<dbReference type="EMBL" id="LKBA01000006">
    <property type="protein sequence ID" value="KPN63416.1"/>
    <property type="molecule type" value="Genomic_DNA"/>
</dbReference>
<evidence type="ECO:0000259" key="1">
    <source>
        <dbReference type="PROSITE" id="PS51208"/>
    </source>
</evidence>
<dbReference type="SUPFAM" id="SSF103515">
    <property type="entry name" value="Autotransporter"/>
    <property type="match status" value="1"/>
</dbReference>
<dbReference type="InterPro" id="IPR005546">
    <property type="entry name" value="Autotransporte_beta"/>
</dbReference>
<dbReference type="AlphaFoldDB" id="A0A0P7IVV9"/>
<evidence type="ECO:0000313" key="3">
    <source>
        <dbReference type="Proteomes" id="UP000050471"/>
    </source>
</evidence>
<dbReference type="SMART" id="SM00869">
    <property type="entry name" value="Autotransporter"/>
    <property type="match status" value="1"/>
</dbReference>
<name>A0A0P7IVV9_9RHOB</name>
<dbReference type="InterPro" id="IPR013783">
    <property type="entry name" value="Ig-like_fold"/>
</dbReference>
<dbReference type="Pfam" id="PF19078">
    <property type="entry name" value="Big_12"/>
    <property type="match status" value="1"/>
</dbReference>
<reference evidence="2 3" key="1">
    <citation type="submission" date="2015-09" db="EMBL/GenBank/DDBJ databases">
        <title>Draft genome sequence of Aliiroseovarius crassostreae CV919-312TSm, the causative agent of Roseovarius Oyster Disease (formerly Juvenile Oyster Disease).</title>
        <authorList>
            <person name="Kessner L."/>
            <person name="Spinard E."/>
            <person name="Nelson D."/>
        </authorList>
    </citation>
    <scope>NUCLEOTIDE SEQUENCE [LARGE SCALE GENOMIC DNA]</scope>
    <source>
        <strain evidence="2 3">CV919-312</strain>
    </source>
</reference>
<dbReference type="PROSITE" id="PS51208">
    <property type="entry name" value="AUTOTRANSPORTER"/>
    <property type="match status" value="1"/>
</dbReference>
<accession>A0A0P7IVV9</accession>
<dbReference type="RefSeq" id="WP_055189743.1">
    <property type="nucleotide sequence ID" value="NZ_LKBA01000006.1"/>
</dbReference>
<dbReference type="InterPro" id="IPR029865">
    <property type="entry name" value="KIAA0319-like"/>
</dbReference>
<dbReference type="Gene3D" id="2.60.40.10">
    <property type="entry name" value="Immunoglobulins"/>
    <property type="match status" value="3"/>
</dbReference>
<protein>
    <recommendedName>
        <fullName evidence="1">Autotransporter domain-containing protein</fullName>
    </recommendedName>
</protein>
<dbReference type="InterPro" id="IPR036709">
    <property type="entry name" value="Autotransporte_beta_dom_sf"/>
</dbReference>
<dbReference type="Proteomes" id="UP000050471">
    <property type="component" value="Unassembled WGS sequence"/>
</dbReference>
<organism evidence="2 3">
    <name type="scientific">Aliiroseovarius crassostreae</name>
    <dbReference type="NCBI Taxonomy" id="154981"/>
    <lineage>
        <taxon>Bacteria</taxon>
        <taxon>Pseudomonadati</taxon>
        <taxon>Pseudomonadota</taxon>
        <taxon>Alphaproteobacteria</taxon>
        <taxon>Rhodobacterales</taxon>
        <taxon>Paracoccaceae</taxon>
        <taxon>Aliiroseovarius</taxon>
    </lineage>
</organism>
<dbReference type="PANTHER" id="PTHR46182">
    <property type="entry name" value="FI19480P1"/>
    <property type="match status" value="1"/>
</dbReference>
<sequence>MALTLGVLSATQAHALGGGTFFDTVLKPVGVTETNCNFNPYYDPGGSEAQVNFANGSSGGNYWLGGSIQGWGPGDILASEIATRCNITGITNYVSDGANGTYAADDFVGVSFTGQYGGQWYDYEIGVKGATSTQLVNSRVAATPPNTTPTADAGSAQSVASASSVTLDGSGSDANDVGQSLTYAWTQTAGTGVTLSDATAQSPSFTAPTVAIGASELLTFQLIVNDGIEASPASTVTITVNGAANTTPTADAGSAQSVASASSVTLDGSGSDANDVGQSLTYAWTQTAGTGVTLSDATAQSPSFTAPTVAIGASELLTFQLIVNDGIEASAASTVTITVTGAANTTPTADAGSAQSVASASSVTLDGSGSDANDVGQSLTYAWTQTAGTGVTLSDATAQSPSFTAPTVAIGASELLTFQLIVNDGIEASAASTVTITVNGAANTVRPTVTLSGAPSYHDGNTPFMLTVVFSEAVTGFTANDVSIQNAAVTGFSGSGDTYSLVITPQDQNQAVTVWVQEDVALGASGNLNEASAIISISGSSVAMSQEEIREFMSYRAGLLVRAQPKLSRFLKPGGGSLSASATATRGKIDFSTSYGAYVWADGTALWNQEGDDHQSYTHLTFGSHFLVSEDLIIGAMVQFDWTGSESSARDIESTGYLIGPYFAARLANQPLVFTGSLLHGRTENDLTLAGRPTDRFDSTRTLATLGVEGSIAMANGMTLVPSVDLLYLRDYQHAYTNSVGAVVPEQTLEQKTAHLGLDLEIPVTLNDFDILLTPGINARFSDTGNGGTHTSSSSFGVEFGGLVTLSERSSVSVDLFYDGIGDNASETWGGSLLYELKF</sequence>
<dbReference type="GO" id="GO:0016020">
    <property type="term" value="C:membrane"/>
    <property type="evidence" value="ECO:0007669"/>
    <property type="project" value="TreeGrafter"/>
</dbReference>